<name>A0ABV6ZWS5_9PROT</name>
<evidence type="ECO:0008006" key="3">
    <source>
        <dbReference type="Google" id="ProtNLM"/>
    </source>
</evidence>
<gene>
    <name evidence="1" type="ORF">ACFOOR_07395</name>
</gene>
<dbReference type="Proteomes" id="UP001595379">
    <property type="component" value="Unassembled WGS sequence"/>
</dbReference>
<comment type="caution">
    <text evidence="1">The sequence shown here is derived from an EMBL/GenBank/DDBJ whole genome shotgun (WGS) entry which is preliminary data.</text>
</comment>
<evidence type="ECO:0000313" key="1">
    <source>
        <dbReference type="EMBL" id="MFC2925926.1"/>
    </source>
</evidence>
<dbReference type="RefSeq" id="WP_343164886.1">
    <property type="nucleotide sequence ID" value="NZ_JBHRSV010000012.1"/>
</dbReference>
<dbReference type="EMBL" id="JBHRSV010000012">
    <property type="protein sequence ID" value="MFC2925926.1"/>
    <property type="molecule type" value="Genomic_DNA"/>
</dbReference>
<evidence type="ECO:0000313" key="2">
    <source>
        <dbReference type="Proteomes" id="UP001595379"/>
    </source>
</evidence>
<reference evidence="2" key="1">
    <citation type="journal article" date="2019" name="Int. J. Syst. Evol. Microbiol.">
        <title>The Global Catalogue of Microorganisms (GCM) 10K type strain sequencing project: providing services to taxonomists for standard genome sequencing and annotation.</title>
        <authorList>
            <consortium name="The Broad Institute Genomics Platform"/>
            <consortium name="The Broad Institute Genome Sequencing Center for Infectious Disease"/>
            <person name="Wu L."/>
            <person name="Ma J."/>
        </authorList>
    </citation>
    <scope>NUCLEOTIDE SEQUENCE [LARGE SCALE GENOMIC DNA]</scope>
    <source>
        <strain evidence="2">KCTC 52487</strain>
    </source>
</reference>
<proteinExistence type="predicted"/>
<keyword evidence="2" id="KW-1185">Reference proteome</keyword>
<organism evidence="1 2">
    <name type="scientific">Hyphobacterium vulgare</name>
    <dbReference type="NCBI Taxonomy" id="1736751"/>
    <lineage>
        <taxon>Bacteria</taxon>
        <taxon>Pseudomonadati</taxon>
        <taxon>Pseudomonadota</taxon>
        <taxon>Alphaproteobacteria</taxon>
        <taxon>Maricaulales</taxon>
        <taxon>Maricaulaceae</taxon>
        <taxon>Hyphobacterium</taxon>
    </lineage>
</organism>
<protein>
    <recommendedName>
        <fullName evidence="3">PilN domain-containing protein</fullName>
    </recommendedName>
</protein>
<accession>A0ABV6ZWS5</accession>
<sequence>MLRLGAAALTLLSVSLLVQSLAWRSEADLELARRAERDVLAEVGALQQSRSGQDPASSEESGWSVSRYAELESLAAEILPADWSLLSLNLSDARFELAALAPAEDRAAEREMSEALRAELGSDAVAVSRSTFRPAGVEVRFTVVLPVQAETP</sequence>